<dbReference type="SUPFAM" id="SSF46579">
    <property type="entry name" value="Prefoldin"/>
    <property type="match status" value="1"/>
</dbReference>
<dbReference type="InParanoid" id="A0A3P8W8S0"/>
<evidence type="ECO:0000313" key="5">
    <source>
        <dbReference type="Ensembl" id="ENSCSEP00000020940.1"/>
    </source>
</evidence>
<protein>
    <submittedName>
        <fullName evidence="5">P53 and DNA-damage regulated 1</fullName>
    </submittedName>
</protein>
<proteinExistence type="predicted"/>
<feature type="transmembrane region" description="Helical" evidence="4">
    <location>
        <begin position="12"/>
        <end position="39"/>
    </location>
</feature>
<keyword evidence="2" id="KW-0963">Cytoplasm</keyword>
<dbReference type="GO" id="GO:0005737">
    <property type="term" value="C:cytoplasm"/>
    <property type="evidence" value="ECO:0007669"/>
    <property type="project" value="UniProtKB-SubCell"/>
</dbReference>
<evidence type="ECO:0000256" key="4">
    <source>
        <dbReference type="SAM" id="Phobius"/>
    </source>
</evidence>
<accession>A0A3P8W8S0</accession>
<evidence type="ECO:0000256" key="2">
    <source>
        <dbReference type="ARBA" id="ARBA00022490"/>
    </source>
</evidence>
<name>A0A3P8W8S0_CYNSE</name>
<dbReference type="STRING" id="244447.ENSCSEP00000020940"/>
<dbReference type="AlphaFoldDB" id="A0A3P8W8S0"/>
<reference evidence="5" key="2">
    <citation type="submission" date="2025-08" db="UniProtKB">
        <authorList>
            <consortium name="Ensembl"/>
        </authorList>
    </citation>
    <scope>IDENTIFICATION</scope>
</reference>
<evidence type="ECO:0000256" key="3">
    <source>
        <dbReference type="ARBA" id="ARBA00023186"/>
    </source>
</evidence>
<dbReference type="InterPro" id="IPR030482">
    <property type="entry name" value="PDRG1"/>
</dbReference>
<sequence>MHKKATEIWYARMFMFVLMCEVQFFHHVFVVLCSLALPFSCSVCFLFFLSHVQSAGSVQLTLLISLFQILDLNIKRNTNREALNALKTAVCDSEKVQVCFGNMFIKLPTSKTKEILKRDQEQLDMQINDLRKGLKAKVNHVYEMQGKPELRGYNLCPLTSDEVMAINSILKG</sequence>
<dbReference type="PANTHER" id="PTHR21162:SF0">
    <property type="entry name" value="P53 AND DNA DAMAGE-REGULATED PROTEIN 1"/>
    <property type="match status" value="1"/>
</dbReference>
<feature type="transmembrane region" description="Helical" evidence="4">
    <location>
        <begin position="45"/>
        <end position="70"/>
    </location>
</feature>
<organism evidence="5 6">
    <name type="scientific">Cynoglossus semilaevis</name>
    <name type="common">Tongue sole</name>
    <dbReference type="NCBI Taxonomy" id="244447"/>
    <lineage>
        <taxon>Eukaryota</taxon>
        <taxon>Metazoa</taxon>
        <taxon>Chordata</taxon>
        <taxon>Craniata</taxon>
        <taxon>Vertebrata</taxon>
        <taxon>Euteleostomi</taxon>
        <taxon>Actinopterygii</taxon>
        <taxon>Neopterygii</taxon>
        <taxon>Teleostei</taxon>
        <taxon>Neoteleostei</taxon>
        <taxon>Acanthomorphata</taxon>
        <taxon>Carangaria</taxon>
        <taxon>Pleuronectiformes</taxon>
        <taxon>Pleuronectoidei</taxon>
        <taxon>Cynoglossidae</taxon>
        <taxon>Cynoglossinae</taxon>
        <taxon>Cynoglossus</taxon>
    </lineage>
</organism>
<keyword evidence="4" id="KW-0812">Transmembrane</keyword>
<dbReference type="FunCoup" id="A0A3P8W8S0">
    <property type="interactions" value="744"/>
</dbReference>
<evidence type="ECO:0000313" key="6">
    <source>
        <dbReference type="Proteomes" id="UP000265120"/>
    </source>
</evidence>
<dbReference type="Proteomes" id="UP000265120">
    <property type="component" value="Chromosome 11"/>
</dbReference>
<dbReference type="CDD" id="cd22860">
    <property type="entry name" value="PDRG1"/>
    <property type="match status" value="1"/>
</dbReference>
<keyword evidence="4" id="KW-1133">Transmembrane helix</keyword>
<comment type="subcellular location">
    <subcellularLocation>
        <location evidence="1">Cytoplasm</location>
    </subcellularLocation>
</comment>
<keyword evidence="3" id="KW-0143">Chaperone</keyword>
<dbReference type="PANTHER" id="PTHR21162">
    <property type="entry name" value="P53 AND DNA DAMAGE-REGULATED PROTEIN"/>
    <property type="match status" value="1"/>
</dbReference>
<evidence type="ECO:0000256" key="1">
    <source>
        <dbReference type="ARBA" id="ARBA00004496"/>
    </source>
</evidence>
<dbReference type="GeneTree" id="ENSGT00390000013253"/>
<reference evidence="5 6" key="1">
    <citation type="journal article" date="2014" name="Nat. Genet.">
        <title>Whole-genome sequence of a flatfish provides insights into ZW sex chromosome evolution and adaptation to a benthic lifestyle.</title>
        <authorList>
            <person name="Chen S."/>
            <person name="Zhang G."/>
            <person name="Shao C."/>
            <person name="Huang Q."/>
            <person name="Liu G."/>
            <person name="Zhang P."/>
            <person name="Song W."/>
            <person name="An N."/>
            <person name="Chalopin D."/>
            <person name="Volff J.N."/>
            <person name="Hong Y."/>
            <person name="Li Q."/>
            <person name="Sha Z."/>
            <person name="Zhou H."/>
            <person name="Xie M."/>
            <person name="Yu Q."/>
            <person name="Liu Y."/>
            <person name="Xiang H."/>
            <person name="Wang N."/>
            <person name="Wu K."/>
            <person name="Yang C."/>
            <person name="Zhou Q."/>
            <person name="Liao X."/>
            <person name="Yang L."/>
            <person name="Hu Q."/>
            <person name="Zhang J."/>
            <person name="Meng L."/>
            <person name="Jin L."/>
            <person name="Tian Y."/>
            <person name="Lian J."/>
            <person name="Yang J."/>
            <person name="Miao G."/>
            <person name="Liu S."/>
            <person name="Liang Z."/>
            <person name="Yan F."/>
            <person name="Li Y."/>
            <person name="Sun B."/>
            <person name="Zhang H."/>
            <person name="Zhang J."/>
            <person name="Zhu Y."/>
            <person name="Du M."/>
            <person name="Zhao Y."/>
            <person name="Schartl M."/>
            <person name="Tang Q."/>
            <person name="Wang J."/>
        </authorList>
    </citation>
    <scope>NUCLEOTIDE SEQUENCE</scope>
</reference>
<keyword evidence="4" id="KW-0472">Membrane</keyword>
<keyword evidence="6" id="KW-1185">Reference proteome</keyword>
<dbReference type="Ensembl" id="ENSCSET00000021212.1">
    <property type="protein sequence ID" value="ENSCSEP00000020940.1"/>
    <property type="gene ID" value="ENSCSEG00000013376.1"/>
</dbReference>
<reference evidence="5" key="3">
    <citation type="submission" date="2025-09" db="UniProtKB">
        <authorList>
            <consortium name="Ensembl"/>
        </authorList>
    </citation>
    <scope>IDENTIFICATION</scope>
</reference>